<feature type="transmembrane region" description="Helical" evidence="6">
    <location>
        <begin position="57"/>
        <end position="83"/>
    </location>
</feature>
<proteinExistence type="predicted"/>
<evidence type="ECO:0000256" key="5">
    <source>
        <dbReference type="ARBA" id="ARBA00023136"/>
    </source>
</evidence>
<keyword evidence="9" id="KW-1185">Reference proteome</keyword>
<accession>A0ABW8Q683</accession>
<keyword evidence="3 6" id="KW-0812">Transmembrane</keyword>
<dbReference type="Proteomes" id="UP001621964">
    <property type="component" value="Unassembled WGS sequence"/>
</dbReference>
<dbReference type="InterPro" id="IPR010432">
    <property type="entry name" value="RDD"/>
</dbReference>
<organism evidence="8 9">
    <name type="scientific">Neisseria oralis</name>
    <dbReference type="NCBI Taxonomy" id="1107316"/>
    <lineage>
        <taxon>Bacteria</taxon>
        <taxon>Pseudomonadati</taxon>
        <taxon>Pseudomonadota</taxon>
        <taxon>Betaproteobacteria</taxon>
        <taxon>Neisseriales</taxon>
        <taxon>Neisseriaceae</taxon>
        <taxon>Neisseria</taxon>
    </lineage>
</organism>
<dbReference type="RefSeq" id="WP_405387174.1">
    <property type="nucleotide sequence ID" value="NZ_JBJGEB010000017.1"/>
</dbReference>
<comment type="caution">
    <text evidence="8">The sequence shown here is derived from an EMBL/GenBank/DDBJ whole genome shotgun (WGS) entry which is preliminary data.</text>
</comment>
<evidence type="ECO:0000256" key="3">
    <source>
        <dbReference type="ARBA" id="ARBA00022692"/>
    </source>
</evidence>
<dbReference type="InterPro" id="IPR051791">
    <property type="entry name" value="Pra-immunoreactive"/>
</dbReference>
<keyword evidence="4 6" id="KW-1133">Transmembrane helix</keyword>
<comment type="subcellular location">
    <subcellularLocation>
        <location evidence="1">Cell membrane</location>
        <topology evidence="1">Multi-pass membrane protein</topology>
    </subcellularLocation>
</comment>
<evidence type="ECO:0000256" key="2">
    <source>
        <dbReference type="ARBA" id="ARBA00022475"/>
    </source>
</evidence>
<protein>
    <submittedName>
        <fullName evidence="8">RDD family protein</fullName>
    </submittedName>
</protein>
<evidence type="ECO:0000256" key="6">
    <source>
        <dbReference type="SAM" id="Phobius"/>
    </source>
</evidence>
<name>A0ABW8Q683_9NEIS</name>
<reference evidence="8 9" key="1">
    <citation type="submission" date="2024-11" db="EMBL/GenBank/DDBJ databases">
        <authorList>
            <person name="Mikucki A.G."/>
            <person name="Kahler C.M."/>
        </authorList>
    </citation>
    <scope>NUCLEOTIDE SEQUENCE [LARGE SCALE GENOMIC DNA]</scope>
    <source>
        <strain evidence="8 9">EXNM717</strain>
    </source>
</reference>
<sequence>MLIVVFAYIVAQLYSMGWDGQSLGKRIMGIVVVKSDGSPADFWDVVMMREFFWPLKALIMITAAGMVFGEGGQGLAGFLFVWLNAKRMIFTEGGRTMPDEFADTVVVRKVRAE</sequence>
<feature type="domain" description="RDD" evidence="7">
    <location>
        <begin position="2"/>
        <end position="102"/>
    </location>
</feature>
<keyword evidence="5 6" id="KW-0472">Membrane</keyword>
<evidence type="ECO:0000259" key="7">
    <source>
        <dbReference type="Pfam" id="PF06271"/>
    </source>
</evidence>
<evidence type="ECO:0000313" key="9">
    <source>
        <dbReference type="Proteomes" id="UP001621964"/>
    </source>
</evidence>
<dbReference type="PANTHER" id="PTHR36115:SF4">
    <property type="entry name" value="MEMBRANE PROTEIN"/>
    <property type="match status" value="1"/>
</dbReference>
<dbReference type="EMBL" id="JBJGEB010000017">
    <property type="protein sequence ID" value="MFK7643079.1"/>
    <property type="molecule type" value="Genomic_DNA"/>
</dbReference>
<dbReference type="Pfam" id="PF06271">
    <property type="entry name" value="RDD"/>
    <property type="match status" value="1"/>
</dbReference>
<dbReference type="PANTHER" id="PTHR36115">
    <property type="entry name" value="PROLINE-RICH ANTIGEN HOMOLOG-RELATED"/>
    <property type="match status" value="1"/>
</dbReference>
<evidence type="ECO:0000313" key="8">
    <source>
        <dbReference type="EMBL" id="MFK7643079.1"/>
    </source>
</evidence>
<evidence type="ECO:0000256" key="1">
    <source>
        <dbReference type="ARBA" id="ARBA00004651"/>
    </source>
</evidence>
<gene>
    <name evidence="8" type="ORF">ACI43T_11385</name>
</gene>
<keyword evidence="2" id="KW-1003">Cell membrane</keyword>
<evidence type="ECO:0000256" key="4">
    <source>
        <dbReference type="ARBA" id="ARBA00022989"/>
    </source>
</evidence>